<name>A0A2P2K7R7_RHIMU</name>
<sequence>MRNKNLELHISYLCRYTNCRSLETGTKEAKATAIQLALTNACSGSAN</sequence>
<organism evidence="1">
    <name type="scientific">Rhizophora mucronata</name>
    <name type="common">Asiatic mangrove</name>
    <dbReference type="NCBI Taxonomy" id="61149"/>
    <lineage>
        <taxon>Eukaryota</taxon>
        <taxon>Viridiplantae</taxon>
        <taxon>Streptophyta</taxon>
        <taxon>Embryophyta</taxon>
        <taxon>Tracheophyta</taxon>
        <taxon>Spermatophyta</taxon>
        <taxon>Magnoliopsida</taxon>
        <taxon>eudicotyledons</taxon>
        <taxon>Gunneridae</taxon>
        <taxon>Pentapetalae</taxon>
        <taxon>rosids</taxon>
        <taxon>fabids</taxon>
        <taxon>Malpighiales</taxon>
        <taxon>Rhizophoraceae</taxon>
        <taxon>Rhizophora</taxon>
    </lineage>
</organism>
<evidence type="ECO:0000313" key="1">
    <source>
        <dbReference type="EMBL" id="MBX01794.1"/>
    </source>
</evidence>
<protein>
    <submittedName>
        <fullName evidence="1">Cytochrome c1-2 heme protein</fullName>
    </submittedName>
</protein>
<accession>A0A2P2K7R7</accession>
<dbReference type="AlphaFoldDB" id="A0A2P2K7R7"/>
<reference evidence="1" key="1">
    <citation type="submission" date="2018-02" db="EMBL/GenBank/DDBJ databases">
        <title>Rhizophora mucronata_Transcriptome.</title>
        <authorList>
            <person name="Meera S.P."/>
            <person name="Sreeshan A."/>
            <person name="Augustine A."/>
        </authorList>
    </citation>
    <scope>NUCLEOTIDE SEQUENCE</scope>
    <source>
        <tissue evidence="1">Leaf</tissue>
    </source>
</reference>
<proteinExistence type="predicted"/>
<dbReference type="EMBL" id="GGEC01021310">
    <property type="protein sequence ID" value="MBX01794.1"/>
    <property type="molecule type" value="Transcribed_RNA"/>
</dbReference>